<dbReference type="SUPFAM" id="SSF51735">
    <property type="entry name" value="NAD(P)-binding Rossmann-fold domains"/>
    <property type="match status" value="1"/>
</dbReference>
<dbReference type="InterPro" id="IPR002347">
    <property type="entry name" value="SDR_fam"/>
</dbReference>
<evidence type="ECO:0000256" key="1">
    <source>
        <dbReference type="ARBA" id="ARBA00006484"/>
    </source>
</evidence>
<dbReference type="STRING" id="1835702.A0A1F5LPC2"/>
<comment type="similarity">
    <text evidence="1">Belongs to the short-chain dehydrogenases/reductases (SDR) family.</text>
</comment>
<comment type="caution">
    <text evidence="3">The sequence shown here is derived from an EMBL/GenBank/DDBJ whole genome shotgun (WGS) entry which is preliminary data.</text>
</comment>
<dbReference type="AlphaFoldDB" id="A0A1F5LPC2"/>
<dbReference type="OrthoDB" id="1669814at2759"/>
<dbReference type="CDD" id="cd05233">
    <property type="entry name" value="SDR_c"/>
    <property type="match status" value="1"/>
</dbReference>
<evidence type="ECO:0008006" key="5">
    <source>
        <dbReference type="Google" id="ProtNLM"/>
    </source>
</evidence>
<evidence type="ECO:0000256" key="2">
    <source>
        <dbReference type="ARBA" id="ARBA00023002"/>
    </source>
</evidence>
<keyword evidence="2" id="KW-0560">Oxidoreductase</keyword>
<dbReference type="GO" id="GO:0016491">
    <property type="term" value="F:oxidoreductase activity"/>
    <property type="evidence" value="ECO:0007669"/>
    <property type="project" value="UniProtKB-KW"/>
</dbReference>
<protein>
    <recommendedName>
        <fullName evidence="5">NAD(P)-binding protein</fullName>
    </recommendedName>
</protein>
<dbReference type="PANTHER" id="PTHR24321">
    <property type="entry name" value="DEHYDROGENASES, SHORT CHAIN"/>
    <property type="match status" value="1"/>
</dbReference>
<dbReference type="Proteomes" id="UP000177622">
    <property type="component" value="Unassembled WGS sequence"/>
</dbReference>
<dbReference type="PANTHER" id="PTHR24321:SF8">
    <property type="entry name" value="ESTRADIOL 17-BETA-DEHYDROGENASE 8-RELATED"/>
    <property type="match status" value="1"/>
</dbReference>
<name>A0A1F5LPC2_PENAI</name>
<gene>
    <name evidence="3" type="ORF">PENARI_c005G03268</name>
</gene>
<dbReference type="PRINTS" id="PR00081">
    <property type="entry name" value="GDHRDH"/>
</dbReference>
<evidence type="ECO:0000313" key="4">
    <source>
        <dbReference type="Proteomes" id="UP000177622"/>
    </source>
</evidence>
<sequence>MASQAPLSSAMEDVSCIIPPPDISLESIGSAPSRGRLLGKRLLVVGGGQSENSFDINPPVGNGRAICILAAREGASVVVADRSDFAAQATVDIILKEGKGHAQKLIGDASTPEGCAQIIHDVLASDGDVLDGLVIVVGVVGDGESVKPTAIARSRYWDRVMNLNLRAHYLLMHEAAPHIQKRPGGGSVVSISSISQFLAASNEPAYTASKAGLSMLVKNSAWQFAPRVRFNTVVPGLIDTPMGRKAGMNIQGRNASAVPLSRQGSGWDIAYAVIWLLSGESSYVTAQDIVVDGGRVGLHRGAKVPNGNTTVS</sequence>
<dbReference type="GeneID" id="34574400"/>
<dbReference type="RefSeq" id="XP_022490397.1">
    <property type="nucleotide sequence ID" value="XM_022629666.1"/>
</dbReference>
<accession>A0A1F5LPC2</accession>
<evidence type="ECO:0000313" key="3">
    <source>
        <dbReference type="EMBL" id="OGE54967.1"/>
    </source>
</evidence>
<dbReference type="Pfam" id="PF13561">
    <property type="entry name" value="adh_short_C2"/>
    <property type="match status" value="1"/>
</dbReference>
<dbReference type="InterPro" id="IPR036291">
    <property type="entry name" value="NAD(P)-bd_dom_sf"/>
</dbReference>
<dbReference type="Gene3D" id="3.40.50.720">
    <property type="entry name" value="NAD(P)-binding Rossmann-like Domain"/>
    <property type="match status" value="1"/>
</dbReference>
<organism evidence="3 4">
    <name type="scientific">Penicillium arizonense</name>
    <dbReference type="NCBI Taxonomy" id="1835702"/>
    <lineage>
        <taxon>Eukaryota</taxon>
        <taxon>Fungi</taxon>
        <taxon>Dikarya</taxon>
        <taxon>Ascomycota</taxon>
        <taxon>Pezizomycotina</taxon>
        <taxon>Eurotiomycetes</taxon>
        <taxon>Eurotiomycetidae</taxon>
        <taxon>Eurotiales</taxon>
        <taxon>Aspergillaceae</taxon>
        <taxon>Penicillium</taxon>
    </lineage>
</organism>
<keyword evidence="4" id="KW-1185">Reference proteome</keyword>
<reference evidence="3 4" key="1">
    <citation type="journal article" date="2016" name="Sci. Rep.">
        <title>Penicillium arizonense, a new, genome sequenced fungal species, reveals a high chemical diversity in secreted metabolites.</title>
        <authorList>
            <person name="Grijseels S."/>
            <person name="Nielsen J.C."/>
            <person name="Randelovic M."/>
            <person name="Nielsen J."/>
            <person name="Nielsen K.F."/>
            <person name="Workman M."/>
            <person name="Frisvad J.C."/>
        </authorList>
    </citation>
    <scope>NUCLEOTIDE SEQUENCE [LARGE SCALE GENOMIC DNA]</scope>
    <source>
        <strain evidence="3 4">CBS 141311</strain>
    </source>
</reference>
<dbReference type="EMBL" id="LXJU01000005">
    <property type="protein sequence ID" value="OGE54967.1"/>
    <property type="molecule type" value="Genomic_DNA"/>
</dbReference>
<proteinExistence type="inferred from homology"/>